<dbReference type="Proteomes" id="UP000595437">
    <property type="component" value="Chromosome 2"/>
</dbReference>
<dbReference type="AlphaFoldDB" id="A0A7T8KKY5"/>
<feature type="compositionally biased region" description="Basic and acidic residues" evidence="1">
    <location>
        <begin position="1"/>
        <end position="20"/>
    </location>
</feature>
<proteinExistence type="predicted"/>
<feature type="compositionally biased region" description="Polar residues" evidence="1">
    <location>
        <begin position="40"/>
        <end position="56"/>
    </location>
</feature>
<evidence type="ECO:0000256" key="1">
    <source>
        <dbReference type="SAM" id="MobiDB-lite"/>
    </source>
</evidence>
<feature type="non-terminal residue" evidence="2">
    <location>
        <position position="192"/>
    </location>
</feature>
<evidence type="ECO:0000313" key="3">
    <source>
        <dbReference type="Proteomes" id="UP000595437"/>
    </source>
</evidence>
<feature type="compositionally biased region" description="Polar residues" evidence="1">
    <location>
        <begin position="21"/>
        <end position="33"/>
    </location>
</feature>
<feature type="compositionally biased region" description="Basic and acidic residues" evidence="1">
    <location>
        <begin position="64"/>
        <end position="73"/>
    </location>
</feature>
<evidence type="ECO:0000313" key="2">
    <source>
        <dbReference type="EMBL" id="QQP57854.1"/>
    </source>
</evidence>
<name>A0A7T8KKY5_CALRO</name>
<feature type="region of interest" description="Disordered" evidence="1">
    <location>
        <begin position="1"/>
        <end position="94"/>
    </location>
</feature>
<sequence length="192" mass="21527">MRTSDYERVLKKKLEERLSTDESNSSGEKSTPQSEEEAHSIQTYQEQIPTLDTISSDEGAPLLTEERVEKDKNNGSFNVELPKDSSTEEKENGDNLATICDNYSIMDNESQTIEQAQVSLCISETQDVTMEKEMNNNTPNETIQTSSSNREVSSTPKASGILSRNQRSHINSNAILMDRTRSLSAKRIRSES</sequence>
<reference evidence="3" key="1">
    <citation type="submission" date="2021-01" db="EMBL/GenBank/DDBJ databases">
        <title>Caligus Genome Assembly.</title>
        <authorList>
            <person name="Gallardo-Escarate C."/>
        </authorList>
    </citation>
    <scope>NUCLEOTIDE SEQUENCE [LARGE SCALE GENOMIC DNA]</scope>
</reference>
<keyword evidence="3" id="KW-1185">Reference proteome</keyword>
<feature type="compositionally biased region" description="Basic and acidic residues" evidence="1">
    <location>
        <begin position="81"/>
        <end position="93"/>
    </location>
</feature>
<feature type="region of interest" description="Disordered" evidence="1">
    <location>
        <begin position="136"/>
        <end position="166"/>
    </location>
</feature>
<dbReference type="EMBL" id="CP045891">
    <property type="protein sequence ID" value="QQP57854.1"/>
    <property type="molecule type" value="Genomic_DNA"/>
</dbReference>
<accession>A0A7T8KKY5</accession>
<organism evidence="2 3">
    <name type="scientific">Caligus rogercresseyi</name>
    <name type="common">Sea louse</name>
    <dbReference type="NCBI Taxonomy" id="217165"/>
    <lineage>
        <taxon>Eukaryota</taxon>
        <taxon>Metazoa</taxon>
        <taxon>Ecdysozoa</taxon>
        <taxon>Arthropoda</taxon>
        <taxon>Crustacea</taxon>
        <taxon>Multicrustacea</taxon>
        <taxon>Hexanauplia</taxon>
        <taxon>Copepoda</taxon>
        <taxon>Siphonostomatoida</taxon>
        <taxon>Caligidae</taxon>
        <taxon>Caligus</taxon>
    </lineage>
</organism>
<gene>
    <name evidence="2" type="ORF">FKW44_002986</name>
</gene>
<protein>
    <submittedName>
        <fullName evidence="2">Uncharacterized protein</fullName>
    </submittedName>
</protein>